<evidence type="ECO:0000256" key="1">
    <source>
        <dbReference type="ARBA" id="ARBA00022448"/>
    </source>
</evidence>
<keyword evidence="5" id="KW-1185">Reference proteome</keyword>
<dbReference type="PANTHER" id="PTHR10117:SF54">
    <property type="entry name" value="TRANSIENT RECEPTOR POTENTIAL-GAMMA PROTEIN"/>
    <property type="match status" value="1"/>
</dbReference>
<keyword evidence="1" id="KW-0813">Transport</keyword>
<dbReference type="PRINTS" id="PR01097">
    <property type="entry name" value="TRNSRECEPTRP"/>
</dbReference>
<feature type="region of interest" description="Disordered" evidence="4">
    <location>
        <begin position="250"/>
        <end position="276"/>
    </location>
</feature>
<keyword evidence="2" id="KW-0406">Ion transport</keyword>
<dbReference type="WBParaSite" id="Csp11.Scaffold630.g20935.t1">
    <property type="protein sequence ID" value="Csp11.Scaffold630.g20935.t1"/>
    <property type="gene ID" value="Csp11.Scaffold630.g20935"/>
</dbReference>
<keyword evidence="3" id="KW-0407">Ion channel</keyword>
<dbReference type="PANTHER" id="PTHR10117">
    <property type="entry name" value="TRANSIENT RECEPTOR POTENTIAL CHANNEL"/>
    <property type="match status" value="1"/>
</dbReference>
<dbReference type="STRING" id="1561998.A0A1I7UZM6"/>
<dbReference type="GO" id="GO:0051480">
    <property type="term" value="P:regulation of cytosolic calcium ion concentration"/>
    <property type="evidence" value="ECO:0007669"/>
    <property type="project" value="TreeGrafter"/>
</dbReference>
<sequence length="276" mass="31909">MLIAMMSNSYQYISDQADIEWKFARSRLFLEYFDDTATLPPPFNIVPSPKSIYYCLNYLSKKLCNCTKLQQPSKQKSMRNQKILRSVNDRENNYRFVTRNLVQRYIAQMQRMKQQSEGVSEDDVNEIKQDISAFRYELLGILRNAGYQTGHTDINQKTSSRNKKKTAMAERRLKNSALLHQEFPVPQMFQSGQRNMSISSIQSNGRLKPSFLPSTSKLSWNNLRVKASRLSKSKSIDTTHLDVTRLQAISKKSPLQKQAHTSFDTSSLNDDTDELL</sequence>
<evidence type="ECO:0000256" key="2">
    <source>
        <dbReference type="ARBA" id="ARBA00023065"/>
    </source>
</evidence>
<dbReference type="GO" id="GO:0005886">
    <property type="term" value="C:plasma membrane"/>
    <property type="evidence" value="ECO:0007669"/>
    <property type="project" value="TreeGrafter"/>
</dbReference>
<organism evidence="5 6">
    <name type="scientific">Caenorhabditis tropicalis</name>
    <dbReference type="NCBI Taxonomy" id="1561998"/>
    <lineage>
        <taxon>Eukaryota</taxon>
        <taxon>Metazoa</taxon>
        <taxon>Ecdysozoa</taxon>
        <taxon>Nematoda</taxon>
        <taxon>Chromadorea</taxon>
        <taxon>Rhabditida</taxon>
        <taxon>Rhabditina</taxon>
        <taxon>Rhabditomorpha</taxon>
        <taxon>Rhabditoidea</taxon>
        <taxon>Rhabditidae</taxon>
        <taxon>Peloderinae</taxon>
        <taxon>Caenorhabditis</taxon>
    </lineage>
</organism>
<dbReference type="GO" id="GO:0015279">
    <property type="term" value="F:store-operated calcium channel activity"/>
    <property type="evidence" value="ECO:0007669"/>
    <property type="project" value="TreeGrafter"/>
</dbReference>
<dbReference type="InterPro" id="IPR002153">
    <property type="entry name" value="TRPC_channel"/>
</dbReference>
<reference evidence="6" key="1">
    <citation type="submission" date="2016-11" db="UniProtKB">
        <authorList>
            <consortium name="WormBaseParasite"/>
        </authorList>
    </citation>
    <scope>IDENTIFICATION</scope>
</reference>
<protein>
    <submittedName>
        <fullName evidence="6">MADF domain-containing protein</fullName>
    </submittedName>
</protein>
<dbReference type="GO" id="GO:0034703">
    <property type="term" value="C:cation channel complex"/>
    <property type="evidence" value="ECO:0007669"/>
    <property type="project" value="TreeGrafter"/>
</dbReference>
<evidence type="ECO:0000256" key="4">
    <source>
        <dbReference type="SAM" id="MobiDB-lite"/>
    </source>
</evidence>
<feature type="compositionally biased region" description="Polar residues" evidence="4">
    <location>
        <begin position="253"/>
        <end position="269"/>
    </location>
</feature>
<dbReference type="AlphaFoldDB" id="A0A1I7UZM6"/>
<evidence type="ECO:0000313" key="6">
    <source>
        <dbReference type="WBParaSite" id="Csp11.Scaffold630.g20935.t1"/>
    </source>
</evidence>
<dbReference type="eggNOG" id="KOG3609">
    <property type="taxonomic scope" value="Eukaryota"/>
</dbReference>
<accession>A0A1I7UZM6</accession>
<name>A0A1I7UZM6_9PELO</name>
<evidence type="ECO:0000313" key="5">
    <source>
        <dbReference type="Proteomes" id="UP000095282"/>
    </source>
</evidence>
<dbReference type="Proteomes" id="UP000095282">
    <property type="component" value="Unplaced"/>
</dbReference>
<evidence type="ECO:0000256" key="3">
    <source>
        <dbReference type="ARBA" id="ARBA00023303"/>
    </source>
</evidence>
<proteinExistence type="predicted"/>
<dbReference type="GO" id="GO:0070679">
    <property type="term" value="F:inositol 1,4,5 trisphosphate binding"/>
    <property type="evidence" value="ECO:0007669"/>
    <property type="project" value="TreeGrafter"/>
</dbReference>